<dbReference type="GO" id="GO:0008270">
    <property type="term" value="F:zinc ion binding"/>
    <property type="evidence" value="ECO:0007669"/>
    <property type="project" value="UniProtKB-KW"/>
</dbReference>
<evidence type="ECO:0000256" key="2">
    <source>
        <dbReference type="ARBA" id="ARBA00022737"/>
    </source>
</evidence>
<sequence length="642" mass="67540">METVRGGRQPQQYSQPPPVVSAGRRAGSFRSSPDGPLPTSQALNQYNAAMDIGAKFGRRASPPPFQQNAAVANASLPLNRAASPSSAKRPPYNPQNYIPSPVAVPPAAGRPPQPATGGYVPSASQMSPVRAGVAPGAGPRPAPLPSASSAPPTMQRPPASTIQQPGMQPRQGAPPQQPQRPPAVAATAGAPSVRAQSPSQHVRQQLQQQQAQSARPGPPQLHPPAHQANGVPSRALPPQAVQQANGAPSRAPPAQAVPQGGAGMASLPRQGPINPPPQQHAPGAVGAAPSNGLPAPSNNRLAALAALAARKQQPPTGAAQSSTTVSVPVPSGQPLGYQQQQQQQQRAPQPLAQQQQQQQRPAPYQQAPVQLQQQQQRPAPYPQQKTIQQQRPGQLQQPQQQVQQRPVPQSQQQPQQQRPAQQRVPPPKQSNGFGDAGGNFWEDQPVSPSSGYGAVPPELMEATPSGLLIECQSCGRSFNQQAYPKHAKVCAKVFCQKRKVFNMTAARVAGTEAAKFVMGAGGNKGRQPARPGSGARGGTDARVAQSAAAASKKAKWKQQSDQLRAAMQANRMMKEAQAKGMDIKDIPFQAANPEDDDRVPCPYCGRKFAPLTADRHIPKCKDTIAKPSFQKAGAGKGAHARR</sequence>
<dbReference type="InterPro" id="IPR049899">
    <property type="entry name" value="Znf_C2HC_C3H"/>
</dbReference>
<feature type="compositionally biased region" description="Pro residues" evidence="6">
    <location>
        <begin position="102"/>
        <end position="114"/>
    </location>
</feature>
<evidence type="ECO:0000256" key="1">
    <source>
        <dbReference type="ARBA" id="ARBA00022723"/>
    </source>
</evidence>
<feature type="compositionally biased region" description="Low complexity" evidence="6">
    <location>
        <begin position="321"/>
        <end position="423"/>
    </location>
</feature>
<evidence type="ECO:0000313" key="8">
    <source>
        <dbReference type="EMBL" id="GAX79868.1"/>
    </source>
</evidence>
<feature type="compositionally biased region" description="Low complexity" evidence="6">
    <location>
        <begin position="127"/>
        <end position="137"/>
    </location>
</feature>
<evidence type="ECO:0000259" key="7">
    <source>
        <dbReference type="PROSITE" id="PS52027"/>
    </source>
</evidence>
<dbReference type="AlphaFoldDB" id="A0A250X9W3"/>
<name>A0A250X9W3_9CHLO</name>
<protein>
    <recommendedName>
        <fullName evidence="7">C2HC/C3H-type domain-containing protein</fullName>
    </recommendedName>
</protein>
<evidence type="ECO:0000313" key="9">
    <source>
        <dbReference type="Proteomes" id="UP000232323"/>
    </source>
</evidence>
<keyword evidence="3 5" id="KW-0863">Zinc-finger</keyword>
<dbReference type="PROSITE" id="PS52027">
    <property type="entry name" value="ZF_C2HC_C3H"/>
    <property type="match status" value="1"/>
</dbReference>
<proteinExistence type="predicted"/>
<feature type="domain" description="C2HC/C3H-type" evidence="7">
    <location>
        <begin position="597"/>
        <end position="626"/>
    </location>
</feature>
<feature type="region of interest" description="Disordered" evidence="6">
    <location>
        <begin position="521"/>
        <end position="558"/>
    </location>
</feature>
<evidence type="ECO:0000256" key="6">
    <source>
        <dbReference type="SAM" id="MobiDB-lite"/>
    </source>
</evidence>
<evidence type="ECO:0000256" key="4">
    <source>
        <dbReference type="ARBA" id="ARBA00022833"/>
    </source>
</evidence>
<dbReference type="Pfam" id="PF13913">
    <property type="entry name" value="zf-C2HC_2"/>
    <property type="match status" value="2"/>
</dbReference>
<dbReference type="InterPro" id="IPR026319">
    <property type="entry name" value="ZC2HC1A/B-like"/>
</dbReference>
<feature type="region of interest" description="Disordered" evidence="6">
    <location>
        <begin position="1"/>
        <end position="458"/>
    </location>
</feature>
<feature type="compositionally biased region" description="Polar residues" evidence="6">
    <location>
        <begin position="38"/>
        <end position="47"/>
    </location>
</feature>
<keyword evidence="1" id="KW-0479">Metal-binding</keyword>
<dbReference type="OrthoDB" id="10255185at2759"/>
<dbReference type="EMBL" id="BEGY01000046">
    <property type="protein sequence ID" value="GAX79868.1"/>
    <property type="molecule type" value="Genomic_DNA"/>
</dbReference>
<reference evidence="8 9" key="1">
    <citation type="submission" date="2017-08" db="EMBL/GenBank/DDBJ databases">
        <title>Acidophilic green algal genome provides insights into adaptation to an acidic environment.</title>
        <authorList>
            <person name="Hirooka S."/>
            <person name="Hirose Y."/>
            <person name="Kanesaki Y."/>
            <person name="Higuchi S."/>
            <person name="Fujiwara T."/>
            <person name="Onuma R."/>
            <person name="Era A."/>
            <person name="Ohbayashi R."/>
            <person name="Uzuka A."/>
            <person name="Nozaki H."/>
            <person name="Yoshikawa H."/>
            <person name="Miyagishima S.Y."/>
        </authorList>
    </citation>
    <scope>NUCLEOTIDE SEQUENCE [LARGE SCALE GENOMIC DNA]</scope>
    <source>
        <strain evidence="8 9">NIES-2499</strain>
    </source>
</reference>
<feature type="compositionally biased region" description="Low complexity" evidence="6">
    <location>
        <begin position="163"/>
        <end position="174"/>
    </location>
</feature>
<feature type="compositionally biased region" description="Low complexity" evidence="6">
    <location>
        <begin position="9"/>
        <end position="32"/>
    </location>
</feature>
<gene>
    <name evidence="8" type="ORF">CEUSTIGMA_g7308.t1</name>
</gene>
<feature type="compositionally biased region" description="Low complexity" evidence="6">
    <location>
        <begin position="196"/>
        <end position="215"/>
    </location>
</feature>
<keyword evidence="4" id="KW-0862">Zinc</keyword>
<evidence type="ECO:0000256" key="3">
    <source>
        <dbReference type="ARBA" id="ARBA00022771"/>
    </source>
</evidence>
<dbReference type="Gene3D" id="3.30.160.60">
    <property type="entry name" value="Classic Zinc Finger"/>
    <property type="match status" value="1"/>
</dbReference>
<comment type="caution">
    <text evidence="8">The sequence shown here is derived from an EMBL/GenBank/DDBJ whole genome shotgun (WGS) entry which is preliminary data.</text>
</comment>
<organism evidence="8 9">
    <name type="scientific">Chlamydomonas eustigma</name>
    <dbReference type="NCBI Taxonomy" id="1157962"/>
    <lineage>
        <taxon>Eukaryota</taxon>
        <taxon>Viridiplantae</taxon>
        <taxon>Chlorophyta</taxon>
        <taxon>core chlorophytes</taxon>
        <taxon>Chlorophyceae</taxon>
        <taxon>CS clade</taxon>
        <taxon>Chlamydomonadales</taxon>
        <taxon>Chlamydomonadaceae</taxon>
        <taxon>Chlamydomonas</taxon>
    </lineage>
</organism>
<dbReference type="PANTHER" id="PTHR13555:SF36">
    <property type="entry name" value="ZINC FINGER C2HC DOMAIN-CONTAINING PROTEIN 1B"/>
    <property type="match status" value="1"/>
</dbReference>
<evidence type="ECO:0000256" key="5">
    <source>
        <dbReference type="PROSITE-ProRule" id="PRU01371"/>
    </source>
</evidence>
<dbReference type="PANTHER" id="PTHR13555">
    <property type="entry name" value="C2H2 ZINC FINGER CGI-62-RELATED"/>
    <property type="match status" value="1"/>
</dbReference>
<accession>A0A250X9W3</accession>
<dbReference type="Proteomes" id="UP000232323">
    <property type="component" value="Unassembled WGS sequence"/>
</dbReference>
<keyword evidence="2" id="KW-0677">Repeat</keyword>
<keyword evidence="9" id="KW-1185">Reference proteome</keyword>